<feature type="domain" description="DUF5977" evidence="1">
    <location>
        <begin position="1184"/>
        <end position="1248"/>
    </location>
</feature>
<dbReference type="Gene3D" id="2.60.120.260">
    <property type="entry name" value="Galactose-binding domain-like"/>
    <property type="match status" value="1"/>
</dbReference>
<dbReference type="Proteomes" id="UP001165367">
    <property type="component" value="Unassembled WGS sequence"/>
</dbReference>
<evidence type="ECO:0000313" key="2">
    <source>
        <dbReference type="EMBL" id="MCG2613432.1"/>
    </source>
</evidence>
<protein>
    <submittedName>
        <fullName evidence="2">DUF5977 domain-containing protein</fullName>
    </submittedName>
</protein>
<reference evidence="2" key="1">
    <citation type="submission" date="2022-01" db="EMBL/GenBank/DDBJ databases">
        <authorList>
            <person name="Jo J.-H."/>
            <person name="Im W.-T."/>
        </authorList>
    </citation>
    <scope>NUCLEOTIDE SEQUENCE</scope>
    <source>
        <strain evidence="2">NA20</strain>
    </source>
</reference>
<evidence type="ECO:0000313" key="3">
    <source>
        <dbReference type="Proteomes" id="UP001165367"/>
    </source>
</evidence>
<dbReference type="RefSeq" id="WP_237868660.1">
    <property type="nucleotide sequence ID" value="NZ_JAKLTR010000002.1"/>
</dbReference>
<sequence length="1576" mass="171683">MIRKIGLIFIAWIACVKFSHGQSDFILSPTQLQSVIPASPNAAALGKFGVLPVGKYTGLPSIDVPLYEVVSGKLRVPVSLSYHAGGVKVEELASWVGMGWSLNAGGAITRQTRGRPDESINGFLSRHADIRRFIANEMSPTERTAYMEDVTKGNVDSEPDLFMYNFPGGSGTAFYDTLGAVHTMPVSRLSISGSDGSWIIVDLDGTRYYFTAAETSQTTPLATDDANVDGYFNSAISSVFLTKIVAANAVDSIVFEYEQTNYSFNNIASQTKFVYLQGNCTTSPVTNVSTSTTLTGQRLKKITFKGGELVFNAQSNARQDLPNDHALSNIEVKRGDGSVVREIRLFHNYRVSPGAPGTYNTSYSDYYRLFLDSVRTETPANVAGQTHRFAYNTTELPKRNSFNQDFWGYSNGANNPAFLYPTILYTNPLTSVTMPVQGADRNTNAQASQSGMLTSIQYPTGGKTFFEYENNKVSSGESFTNSTEYKYLMIGSQPNQRFYTGSFTLPAATMVQVTVTPENCGGGVQTEFCPVVNITGPNGSYAIPVSSTIALPAGAYTVTADLNGVVEQSILDNFSLQIRWSEVVQVNSKYQFVVGGHRIKSIHDEDYPGHIINHRRFEYLLPDSSSSGTVLSLPKFESNFFQVSSISIGVVNTCEFYTISSASNYPLLATKGSNVGYSLVREYLGENGEGGMTESSFTSPASYGDHNYTAFPFAPSVNYEWRRGLPLLEKKMRKAGSVFEPVEEQRNTYIEIESTLRNAIKIGTKNVYNPGIQYESQQYNVAAGIMLLDSSITKVYNSQGSGSIQRFVNYGYSAATLQVSNVRTIDSKGQELIRKTKYAGDYNAYAGVEPAAKAIQQLKDLYILAVPVEQKVIAYDGSVYSVLDGSLDKFKTTMPVPDTTFRLKASSSNADTSMSYIDAGGFKKSALYDPRVSFTRYAADHKILEMNEVNNIPHSYIWGYGGRYPIAEIKNAKHSDIFCDVFEGAGGWDGPIIFDNTKSHTGKGSGRIDGQTGTSALSAVSTNNINISLTGPTVFMYSGWVFSDAPVTKIYLGMKRVGEVAFYTYMDAVETSVTGKWVYLEKKITVPADVVTMFLWIDNKNNFTTQKVWFDDIRLHPSTALMQTYTYDPEIGMTSQTDVNNRSVFYEYDALGRLTVVRDQDKNVVKKICYNLAGQQEDCGIFIYQSAVTSASFTRNNCGSGGTPGSVTYTIPAGAYTSTISQLDADQKAVSARNAGGQAYANANATCTWYNTARSNGFTRNNCGAGGTGGTITYSVAPNTYSSTISQADADQQAINQVNANGQNYANANASCSWYNQAQSNSFTRNNCAPGGTGGTVTYTIAANTYSSNTSEADANQQAVNAVNAGGQAYANANATCTWYNNAQSNNFTRNNCGVGGTGGTVTYTVAANTYSSTVSQSDANQQATNAVNAGGQAYANANATCTWSNQYREQLFFRSDCPPGYDAGWWMYIVSAGTFTSTTSQLHADQLAQNDINANGQSVANANATCTAAGCNTGNCWGEDRKCIGGVCEVGYKVVTGSVWNEYMQMWECTYHYEFSDFTWSQDYVEYSDWMCDLS</sequence>
<feature type="domain" description="DUF5977" evidence="1">
    <location>
        <begin position="1444"/>
        <end position="1508"/>
    </location>
</feature>
<comment type="caution">
    <text evidence="2">The sequence shown here is derived from an EMBL/GenBank/DDBJ whole genome shotgun (WGS) entry which is preliminary data.</text>
</comment>
<feature type="domain" description="DUF5977" evidence="1">
    <location>
        <begin position="1314"/>
        <end position="1378"/>
    </location>
</feature>
<dbReference type="Pfam" id="PF19404">
    <property type="entry name" value="DUF5977"/>
    <property type="match status" value="5"/>
</dbReference>
<name>A0ABS9KM79_9BACT</name>
<accession>A0ABS9KM79</accession>
<dbReference type="EMBL" id="JAKLTR010000002">
    <property type="protein sequence ID" value="MCG2613432.1"/>
    <property type="molecule type" value="Genomic_DNA"/>
</dbReference>
<proteinExistence type="predicted"/>
<feature type="domain" description="DUF5977" evidence="1">
    <location>
        <begin position="1249"/>
        <end position="1313"/>
    </location>
</feature>
<dbReference type="NCBIfam" id="TIGR01643">
    <property type="entry name" value="YD_repeat_2x"/>
    <property type="match status" value="1"/>
</dbReference>
<dbReference type="PROSITE" id="PS51257">
    <property type="entry name" value="PROKAR_LIPOPROTEIN"/>
    <property type="match status" value="1"/>
</dbReference>
<evidence type="ECO:0000259" key="1">
    <source>
        <dbReference type="Pfam" id="PF19404"/>
    </source>
</evidence>
<dbReference type="InterPro" id="IPR046020">
    <property type="entry name" value="DUF5977"/>
</dbReference>
<organism evidence="2 3">
    <name type="scientific">Terrimonas ginsenosidimutans</name>
    <dbReference type="NCBI Taxonomy" id="2908004"/>
    <lineage>
        <taxon>Bacteria</taxon>
        <taxon>Pseudomonadati</taxon>
        <taxon>Bacteroidota</taxon>
        <taxon>Chitinophagia</taxon>
        <taxon>Chitinophagales</taxon>
        <taxon>Chitinophagaceae</taxon>
        <taxon>Terrimonas</taxon>
    </lineage>
</organism>
<keyword evidence="3" id="KW-1185">Reference proteome</keyword>
<feature type="domain" description="DUF5977" evidence="1">
    <location>
        <begin position="1379"/>
        <end position="1443"/>
    </location>
</feature>
<gene>
    <name evidence="2" type="ORF">LZZ85_04035</name>
</gene>
<dbReference type="InterPro" id="IPR006530">
    <property type="entry name" value="YD"/>
</dbReference>